<keyword evidence="4" id="KW-1185">Reference proteome</keyword>
<protein>
    <recommendedName>
        <fullName evidence="2">DUF7933 domain-containing protein</fullName>
    </recommendedName>
</protein>
<feature type="signal peptide" evidence="1">
    <location>
        <begin position="1"/>
        <end position="29"/>
    </location>
</feature>
<keyword evidence="1" id="KW-0732">Signal</keyword>
<dbReference type="InterPro" id="IPR006311">
    <property type="entry name" value="TAT_signal"/>
</dbReference>
<dbReference type="RefSeq" id="WP_253891563.1">
    <property type="nucleotide sequence ID" value="NZ_BAAAVB010000006.1"/>
</dbReference>
<gene>
    <name evidence="3" type="ORF">LV75_006762</name>
</gene>
<dbReference type="Pfam" id="PF25564">
    <property type="entry name" value="DUF7933"/>
    <property type="match status" value="1"/>
</dbReference>
<dbReference type="EMBL" id="JAMTCO010000022">
    <property type="protein sequence ID" value="MCP2274228.1"/>
    <property type="molecule type" value="Genomic_DNA"/>
</dbReference>
<dbReference type="InterPro" id="IPR057693">
    <property type="entry name" value="DUF7933"/>
</dbReference>
<dbReference type="PROSITE" id="PS51318">
    <property type="entry name" value="TAT"/>
    <property type="match status" value="1"/>
</dbReference>
<feature type="chain" id="PRO_5045052132" description="DUF7933 domain-containing protein" evidence="1">
    <location>
        <begin position="30"/>
        <end position="156"/>
    </location>
</feature>
<proteinExistence type="predicted"/>
<sequence length="156" mass="15265">MPNQRRVLSVLLGAATAAALVATAQPAHAAPQPGLSAAYSARAVAVGSTWSLVFTITNADTPTTVPFSFGVSLPGGVTSPGAPTTTCTATVGVSAPGEYAVAGVLAAAQPSCTITVRVTSATEANYATCADDVSDLVGLTAPPRCASISFVAAQAS</sequence>
<evidence type="ECO:0000256" key="1">
    <source>
        <dbReference type="SAM" id="SignalP"/>
    </source>
</evidence>
<evidence type="ECO:0000313" key="3">
    <source>
        <dbReference type="EMBL" id="MCP2274228.1"/>
    </source>
</evidence>
<dbReference type="Proteomes" id="UP001205185">
    <property type="component" value="Unassembled WGS sequence"/>
</dbReference>
<evidence type="ECO:0000259" key="2">
    <source>
        <dbReference type="Pfam" id="PF25564"/>
    </source>
</evidence>
<feature type="domain" description="DUF7933" evidence="2">
    <location>
        <begin position="33"/>
        <end position="143"/>
    </location>
</feature>
<name>A0ABT1INH5_9PSEU</name>
<comment type="caution">
    <text evidence="3">The sequence shown here is derived from an EMBL/GenBank/DDBJ whole genome shotgun (WGS) entry which is preliminary data.</text>
</comment>
<accession>A0ABT1INH5</accession>
<organism evidence="3 4">
    <name type="scientific">Actinokineospora diospyrosa</name>
    <dbReference type="NCBI Taxonomy" id="103728"/>
    <lineage>
        <taxon>Bacteria</taxon>
        <taxon>Bacillati</taxon>
        <taxon>Actinomycetota</taxon>
        <taxon>Actinomycetes</taxon>
        <taxon>Pseudonocardiales</taxon>
        <taxon>Pseudonocardiaceae</taxon>
        <taxon>Actinokineospora</taxon>
    </lineage>
</organism>
<reference evidence="3 4" key="1">
    <citation type="submission" date="2022-06" db="EMBL/GenBank/DDBJ databases">
        <title>Genomic Encyclopedia of Archaeal and Bacterial Type Strains, Phase II (KMG-II): from individual species to whole genera.</title>
        <authorList>
            <person name="Goeker M."/>
        </authorList>
    </citation>
    <scope>NUCLEOTIDE SEQUENCE [LARGE SCALE GENOMIC DNA]</scope>
    <source>
        <strain evidence="3 4">DSM 44255</strain>
    </source>
</reference>
<evidence type="ECO:0000313" key="4">
    <source>
        <dbReference type="Proteomes" id="UP001205185"/>
    </source>
</evidence>